<proteinExistence type="predicted"/>
<sequence length="41" mass="4378">MIPVESAACQTPVFTSQKETPALFKASVPIPQQKQPYSAAS</sequence>
<evidence type="ECO:0000313" key="2">
    <source>
        <dbReference type="Proteomes" id="UP000001963"/>
    </source>
</evidence>
<protein>
    <submittedName>
        <fullName evidence="1">Uncharacterized protein</fullName>
    </submittedName>
</protein>
<dbReference type="EMBL" id="CP000394">
    <property type="protein sequence ID" value="ASV62371.1"/>
    <property type="molecule type" value="Genomic_DNA"/>
</dbReference>
<gene>
    <name evidence="1" type="ordered locus">GbCGDNIH1_5023</name>
</gene>
<dbReference type="AlphaFoldDB" id="A0A286M2X2"/>
<keyword evidence="2" id="KW-1185">Reference proteome</keyword>
<organism evidence="1 2">
    <name type="scientific">Granulibacter bethesdensis (strain ATCC BAA-1260 / CGDNIH1)</name>
    <dbReference type="NCBI Taxonomy" id="391165"/>
    <lineage>
        <taxon>Bacteria</taxon>
        <taxon>Pseudomonadati</taxon>
        <taxon>Pseudomonadota</taxon>
        <taxon>Alphaproteobacteria</taxon>
        <taxon>Acetobacterales</taxon>
        <taxon>Acetobacteraceae</taxon>
        <taxon>Granulibacter</taxon>
    </lineage>
</organism>
<evidence type="ECO:0000313" key="1">
    <source>
        <dbReference type="EMBL" id="ASV62371.1"/>
    </source>
</evidence>
<accession>A0A286M2X2</accession>
<reference evidence="1 2" key="1">
    <citation type="journal article" date="2007" name="J. Bacteriol.">
        <title>Genome sequence analysis of the emerging human pathogenic acetic acid bacterium Granulibacter bethesdensis.</title>
        <authorList>
            <person name="Greenberg D.E."/>
            <person name="Porcella S.F."/>
            <person name="Zelazny A.M."/>
            <person name="Virtaneva K."/>
            <person name="Sturdevant D.E."/>
            <person name="Kupko J.J.III."/>
            <person name="Barbian K.D."/>
            <person name="Babar A."/>
            <person name="Dorward D.W."/>
            <person name="Holland S.M."/>
        </authorList>
    </citation>
    <scope>NUCLEOTIDE SEQUENCE [LARGE SCALE GENOMIC DNA]</scope>
    <source>
        <strain evidence="2">ATCC BAA-1260 / CGDNIH1</strain>
    </source>
</reference>
<name>A0A286M2X2_GRABC</name>
<dbReference type="KEGG" id="gbe:GbCGDNIH1_5023"/>
<dbReference type="Proteomes" id="UP000001963">
    <property type="component" value="Chromosome"/>
</dbReference>